<sequence>MLSQSLPAPPNQKKQRLSAGKKTDISGVPIFLRKTYQMVNTTNHSIIEWSDDGSTFTIKDPEVFAAETIPEFFKHNNFSSFVRQLNFYGFRKIKADPLRIRDAKTSDHSKLWKFRHAKFQQGRDDLLVEIRKSSQTEAAEKHEVESLRSEISSLKGDLHDMQAEMDQMKEMMKRNQAESERRMMEMMASLSNPKPEPQVSASTVSIGKKRRFTNCASQDEPNVEPTPFTSENLTSFDFGTNGADVLPSYLEDDLFAMLGGNEQVIDDARSEVVSMASTTSSVASQKVQSALSSLPSGLQSVFADRLVALVANPDALQSQADALASLAANASAEVSVQQMGSPTGGDPLVAAAVLEAFLARRHQQGV</sequence>
<accession>A0A7S2Y423</accession>
<comment type="subcellular location">
    <subcellularLocation>
        <location evidence="1">Nucleus</location>
    </subcellularLocation>
</comment>
<comment type="similarity">
    <text evidence="6">Belongs to the HSF family.</text>
</comment>
<reference evidence="10" key="1">
    <citation type="submission" date="2021-01" db="EMBL/GenBank/DDBJ databases">
        <authorList>
            <person name="Corre E."/>
            <person name="Pelletier E."/>
            <person name="Niang G."/>
            <person name="Scheremetjew M."/>
            <person name="Finn R."/>
            <person name="Kale V."/>
            <person name="Holt S."/>
            <person name="Cochrane G."/>
            <person name="Meng A."/>
            <person name="Brown T."/>
            <person name="Cohen L."/>
        </authorList>
    </citation>
    <scope>NUCLEOTIDE SEQUENCE</scope>
    <source>
        <strain evidence="10">CCMP125</strain>
    </source>
</reference>
<dbReference type="FunFam" id="1.10.10.10:FF:000027">
    <property type="entry name" value="Heat shock transcription factor 1"/>
    <property type="match status" value="1"/>
</dbReference>
<keyword evidence="3" id="KW-0238">DNA-binding</keyword>
<gene>
    <name evidence="10" type="ORF">APAL1065_LOCUS4434</name>
</gene>
<dbReference type="Gene3D" id="1.10.10.10">
    <property type="entry name" value="Winged helix-like DNA-binding domain superfamily/Winged helix DNA-binding domain"/>
    <property type="match status" value="1"/>
</dbReference>
<dbReference type="SMART" id="SM00415">
    <property type="entry name" value="HSF"/>
    <property type="match status" value="1"/>
</dbReference>
<feature type="coiled-coil region" evidence="7">
    <location>
        <begin position="144"/>
        <end position="181"/>
    </location>
</feature>
<proteinExistence type="inferred from homology"/>
<evidence type="ECO:0000313" key="10">
    <source>
        <dbReference type="EMBL" id="CAD9948970.1"/>
    </source>
</evidence>
<dbReference type="PANTHER" id="PTHR10015:SF206">
    <property type="entry name" value="HSF-TYPE DNA-BINDING DOMAIN-CONTAINING PROTEIN"/>
    <property type="match status" value="1"/>
</dbReference>
<keyword evidence="5" id="KW-0539">Nucleus</keyword>
<feature type="domain" description="HSF-type DNA-binding" evidence="9">
    <location>
        <begin position="27"/>
        <end position="133"/>
    </location>
</feature>
<keyword evidence="7" id="KW-0175">Coiled coil</keyword>
<dbReference type="PRINTS" id="PR00056">
    <property type="entry name" value="HSFDOMAIN"/>
</dbReference>
<dbReference type="EMBL" id="HBHT01006644">
    <property type="protein sequence ID" value="CAD9948970.1"/>
    <property type="molecule type" value="Transcribed_RNA"/>
</dbReference>
<evidence type="ECO:0000256" key="7">
    <source>
        <dbReference type="SAM" id="Coils"/>
    </source>
</evidence>
<dbReference type="AlphaFoldDB" id="A0A7S2Y423"/>
<evidence type="ECO:0000256" key="4">
    <source>
        <dbReference type="ARBA" id="ARBA00023163"/>
    </source>
</evidence>
<dbReference type="InterPro" id="IPR036390">
    <property type="entry name" value="WH_DNA-bd_sf"/>
</dbReference>
<protein>
    <recommendedName>
        <fullName evidence="9">HSF-type DNA-binding domain-containing protein</fullName>
    </recommendedName>
</protein>
<evidence type="ECO:0000256" key="2">
    <source>
        <dbReference type="ARBA" id="ARBA00023015"/>
    </source>
</evidence>
<dbReference type="PANTHER" id="PTHR10015">
    <property type="entry name" value="HEAT SHOCK TRANSCRIPTION FACTOR"/>
    <property type="match status" value="1"/>
</dbReference>
<evidence type="ECO:0000256" key="3">
    <source>
        <dbReference type="ARBA" id="ARBA00023125"/>
    </source>
</evidence>
<evidence type="ECO:0000256" key="1">
    <source>
        <dbReference type="ARBA" id="ARBA00004123"/>
    </source>
</evidence>
<evidence type="ECO:0000256" key="5">
    <source>
        <dbReference type="ARBA" id="ARBA00023242"/>
    </source>
</evidence>
<dbReference type="InterPro" id="IPR000232">
    <property type="entry name" value="HSF_DNA-bd"/>
</dbReference>
<organism evidence="10">
    <name type="scientific">Entomoneis paludosa</name>
    <dbReference type="NCBI Taxonomy" id="265537"/>
    <lineage>
        <taxon>Eukaryota</taxon>
        <taxon>Sar</taxon>
        <taxon>Stramenopiles</taxon>
        <taxon>Ochrophyta</taxon>
        <taxon>Bacillariophyta</taxon>
        <taxon>Bacillariophyceae</taxon>
        <taxon>Bacillariophycidae</taxon>
        <taxon>Entomoneidaceae</taxon>
        <taxon>Entomoneis</taxon>
    </lineage>
</organism>
<dbReference type="Pfam" id="PF00447">
    <property type="entry name" value="HSF_DNA-bind"/>
    <property type="match status" value="1"/>
</dbReference>
<dbReference type="SUPFAM" id="SSF46785">
    <property type="entry name" value="Winged helix' DNA-binding domain"/>
    <property type="match status" value="1"/>
</dbReference>
<dbReference type="GO" id="GO:0005634">
    <property type="term" value="C:nucleus"/>
    <property type="evidence" value="ECO:0007669"/>
    <property type="project" value="UniProtKB-SubCell"/>
</dbReference>
<keyword evidence="2" id="KW-0805">Transcription regulation</keyword>
<evidence type="ECO:0000259" key="9">
    <source>
        <dbReference type="SMART" id="SM00415"/>
    </source>
</evidence>
<evidence type="ECO:0000256" key="6">
    <source>
        <dbReference type="RuleBase" id="RU004020"/>
    </source>
</evidence>
<feature type="region of interest" description="Disordered" evidence="8">
    <location>
        <begin position="1"/>
        <end position="21"/>
    </location>
</feature>
<dbReference type="InterPro" id="IPR036388">
    <property type="entry name" value="WH-like_DNA-bd_sf"/>
</dbReference>
<dbReference type="GO" id="GO:0003700">
    <property type="term" value="F:DNA-binding transcription factor activity"/>
    <property type="evidence" value="ECO:0007669"/>
    <property type="project" value="InterPro"/>
</dbReference>
<name>A0A7S2Y423_9STRA</name>
<keyword evidence="4" id="KW-0804">Transcription</keyword>
<dbReference type="GO" id="GO:0043565">
    <property type="term" value="F:sequence-specific DNA binding"/>
    <property type="evidence" value="ECO:0007669"/>
    <property type="project" value="InterPro"/>
</dbReference>
<evidence type="ECO:0000256" key="8">
    <source>
        <dbReference type="SAM" id="MobiDB-lite"/>
    </source>
</evidence>